<organism evidence="1 2">
    <name type="scientific">Burkholderia contaminans LMG 23361</name>
    <dbReference type="NCBI Taxonomy" id="1334628"/>
    <lineage>
        <taxon>Bacteria</taxon>
        <taxon>Pseudomonadati</taxon>
        <taxon>Pseudomonadota</taxon>
        <taxon>Betaproteobacteria</taxon>
        <taxon>Burkholderiales</taxon>
        <taxon>Burkholderiaceae</taxon>
        <taxon>Burkholderia</taxon>
        <taxon>Burkholderia cepacia complex</taxon>
    </lineage>
</organism>
<sequence>MLLMIGERGAKLNSAEWPARRHTQWMSGVRPFAAPACVVSAHRFVCPLAPLAEDVGEPPGSALLTQTTPNASVF</sequence>
<gene>
    <name evidence="1" type="ORF">WR31_22475</name>
</gene>
<accession>A0ABD4AT00</accession>
<dbReference type="EMBL" id="LASD01000008">
    <property type="protein sequence ID" value="KKL40557.1"/>
    <property type="molecule type" value="Genomic_DNA"/>
</dbReference>
<evidence type="ECO:0000313" key="1">
    <source>
        <dbReference type="EMBL" id="KKL40557.1"/>
    </source>
</evidence>
<dbReference type="AlphaFoldDB" id="A0ABD4AT00"/>
<comment type="caution">
    <text evidence="1">The sequence shown here is derived from an EMBL/GenBank/DDBJ whole genome shotgun (WGS) entry which is preliminary data.</text>
</comment>
<dbReference type="Proteomes" id="UP000034400">
    <property type="component" value="Unassembled WGS sequence"/>
</dbReference>
<evidence type="ECO:0000313" key="2">
    <source>
        <dbReference type="Proteomes" id="UP000034400"/>
    </source>
</evidence>
<proteinExistence type="predicted"/>
<protein>
    <submittedName>
        <fullName evidence="1">Uncharacterized protein</fullName>
    </submittedName>
</protein>
<name>A0ABD4AT00_9BURK</name>
<reference evidence="1 2" key="1">
    <citation type="submission" date="2015-03" db="EMBL/GenBank/DDBJ databases">
        <title>Draft genome sequences of the Burkholderia contaminans strains LMG 23361 and FFH2055 and Burkholderia cenocepacia K56-2.</title>
        <authorList>
            <person name="Bloodworth R.A."/>
            <person name="Selin C."/>
            <person name="Lopez De Volder M.A."/>
            <person name="Degrossi J."/>
            <person name="Drevinek P."/>
            <person name="Galanternik L."/>
            <person name="Cardona S.T."/>
        </authorList>
    </citation>
    <scope>NUCLEOTIDE SEQUENCE [LARGE SCALE GENOMIC DNA]</scope>
    <source>
        <strain evidence="1 2">LMG 23361</strain>
    </source>
</reference>